<comment type="subcellular location">
    <subcellularLocation>
        <location evidence="1 12">Cytoplasm</location>
    </subcellularLocation>
</comment>
<dbReference type="PANTHER" id="PTHR38839">
    <property type="entry name" value="TRANSCRIPTIONAL REGULATOR WHID-RELATED"/>
    <property type="match status" value="1"/>
</dbReference>
<dbReference type="AlphaFoldDB" id="A0A7G7MB58"/>
<evidence type="ECO:0000256" key="1">
    <source>
        <dbReference type="ARBA" id="ARBA00004496"/>
    </source>
</evidence>
<keyword evidence="6 12" id="KW-0408">Iron</keyword>
<evidence type="ECO:0000256" key="9">
    <source>
        <dbReference type="ARBA" id="ARBA00023125"/>
    </source>
</evidence>
<evidence type="ECO:0000259" key="13">
    <source>
        <dbReference type="PROSITE" id="PS51674"/>
    </source>
</evidence>
<evidence type="ECO:0000256" key="4">
    <source>
        <dbReference type="ARBA" id="ARBA00022490"/>
    </source>
</evidence>
<protein>
    <recommendedName>
        <fullName evidence="12">Transcriptional regulator WhiB</fullName>
    </recommendedName>
</protein>
<dbReference type="InterPro" id="IPR003482">
    <property type="entry name" value="Whib"/>
</dbReference>
<dbReference type="HAMAP" id="MF_01479">
    <property type="entry name" value="WhiB"/>
    <property type="match status" value="1"/>
</dbReference>
<comment type="similarity">
    <text evidence="2 12">Belongs to the WhiB family.</text>
</comment>
<keyword evidence="9 12" id="KW-0238">DNA-binding</keyword>
<feature type="domain" description="4Fe-4S Wbl-type" evidence="13">
    <location>
        <begin position="22"/>
        <end position="86"/>
    </location>
</feature>
<organism evidence="14 15">
    <name type="scientific">Pseudonocardia petroleophila</name>
    <dbReference type="NCBI Taxonomy" id="37331"/>
    <lineage>
        <taxon>Bacteria</taxon>
        <taxon>Bacillati</taxon>
        <taxon>Actinomycetota</taxon>
        <taxon>Actinomycetes</taxon>
        <taxon>Pseudonocardiales</taxon>
        <taxon>Pseudonocardiaceae</taxon>
        <taxon>Pseudonocardia</taxon>
    </lineage>
</organism>
<evidence type="ECO:0000256" key="6">
    <source>
        <dbReference type="ARBA" id="ARBA00023004"/>
    </source>
</evidence>
<dbReference type="GO" id="GO:0046872">
    <property type="term" value="F:metal ion binding"/>
    <property type="evidence" value="ECO:0007669"/>
    <property type="project" value="UniProtKB-KW"/>
</dbReference>
<dbReference type="Pfam" id="PF02467">
    <property type="entry name" value="Whib"/>
    <property type="match status" value="1"/>
</dbReference>
<name>A0A7G7MB58_9PSEU</name>
<evidence type="ECO:0000256" key="11">
    <source>
        <dbReference type="ARBA" id="ARBA00023163"/>
    </source>
</evidence>
<dbReference type="KEGG" id="ppel:H6H00_17240"/>
<accession>A0A7G7MB58</accession>
<keyword evidence="10 12" id="KW-1015">Disulfide bond</keyword>
<evidence type="ECO:0000256" key="10">
    <source>
        <dbReference type="ARBA" id="ARBA00023157"/>
    </source>
</evidence>
<keyword evidence="5 12" id="KW-0479">Metal-binding</keyword>
<evidence type="ECO:0000256" key="7">
    <source>
        <dbReference type="ARBA" id="ARBA00023014"/>
    </source>
</evidence>
<keyword evidence="11 12" id="KW-0804">Transcription</keyword>
<dbReference type="RefSeq" id="WP_185716781.1">
    <property type="nucleotide sequence ID" value="NZ_BAAAWI010000001.1"/>
</dbReference>
<comment type="PTM">
    <text evidence="12">The Fe-S cluster can be nitrosylated by nitric oxide (NO).</text>
</comment>
<feature type="binding site" evidence="12">
    <location>
        <position position="23"/>
    </location>
    <ligand>
        <name>[4Fe-4S] cluster</name>
        <dbReference type="ChEBI" id="CHEBI:49883"/>
    </ligand>
</feature>
<dbReference type="GO" id="GO:0005737">
    <property type="term" value="C:cytoplasm"/>
    <property type="evidence" value="ECO:0007669"/>
    <property type="project" value="UniProtKB-SubCell"/>
</dbReference>
<keyword evidence="7 12" id="KW-0411">Iron-sulfur</keyword>
<gene>
    <name evidence="12" type="primary">whiB</name>
    <name evidence="14" type="ORF">H6H00_17240</name>
</gene>
<sequence length="101" mass="11491">MADVRRLPAPVTEVWDWQMRGSCRGMDSELFFHPDRERGPARAARERQAKWVCRGCPVLDLCREHALAVQEPYGVWGGLTAAERDEQIRGDVDRSALGRRG</sequence>
<dbReference type="GO" id="GO:0047134">
    <property type="term" value="F:protein-disulfide reductase [NAD(P)H] activity"/>
    <property type="evidence" value="ECO:0007669"/>
    <property type="project" value="TreeGrafter"/>
</dbReference>
<evidence type="ECO:0000256" key="12">
    <source>
        <dbReference type="HAMAP-Rule" id="MF_01479"/>
    </source>
</evidence>
<dbReference type="PANTHER" id="PTHR38839:SF5">
    <property type="entry name" value="TRANSCRIPTIONAL REGULATOR WHID"/>
    <property type="match status" value="1"/>
</dbReference>
<keyword evidence="8 12" id="KW-0805">Transcription regulation</keyword>
<dbReference type="EMBL" id="CP060131">
    <property type="protein sequence ID" value="QNG50019.1"/>
    <property type="molecule type" value="Genomic_DNA"/>
</dbReference>
<comment type="function">
    <text evidence="12">Acts as a transcriptional regulator. Probably redox-responsive. The apo- but not holo-form probably binds DNA.</text>
</comment>
<evidence type="ECO:0000256" key="2">
    <source>
        <dbReference type="ARBA" id="ARBA00006597"/>
    </source>
</evidence>
<keyword evidence="3 12" id="KW-0004">4Fe-4S</keyword>
<feature type="binding site" evidence="12">
    <location>
        <position position="53"/>
    </location>
    <ligand>
        <name>[4Fe-4S] cluster</name>
        <dbReference type="ChEBI" id="CHEBI:49883"/>
    </ligand>
</feature>
<evidence type="ECO:0000256" key="3">
    <source>
        <dbReference type="ARBA" id="ARBA00022485"/>
    </source>
</evidence>
<proteinExistence type="inferred from homology"/>
<comment type="cofactor">
    <cofactor evidence="12">
        <name>[4Fe-4S] cluster</name>
        <dbReference type="ChEBI" id="CHEBI:49883"/>
    </cofactor>
    <text evidence="12">Binds 1 [4Fe-4S] cluster per subunit. Following nitrosylation of the [4Fe-4S] cluster binds 1 [4Fe-8(NO)] cluster per subunit.</text>
</comment>
<dbReference type="GO" id="GO:0045892">
    <property type="term" value="P:negative regulation of DNA-templated transcription"/>
    <property type="evidence" value="ECO:0007669"/>
    <property type="project" value="TreeGrafter"/>
</dbReference>
<dbReference type="GO" id="GO:0051539">
    <property type="term" value="F:4 iron, 4 sulfur cluster binding"/>
    <property type="evidence" value="ECO:0007669"/>
    <property type="project" value="UniProtKB-UniRule"/>
</dbReference>
<reference evidence="14 15" key="1">
    <citation type="submission" date="2020-08" db="EMBL/GenBank/DDBJ databases">
        <authorList>
            <person name="Mo P."/>
        </authorList>
    </citation>
    <scope>NUCLEOTIDE SEQUENCE [LARGE SCALE GENOMIC DNA]</scope>
    <source>
        <strain evidence="14 15">CGMCC 4.1532</strain>
    </source>
</reference>
<keyword evidence="15" id="KW-1185">Reference proteome</keyword>
<evidence type="ECO:0000256" key="5">
    <source>
        <dbReference type="ARBA" id="ARBA00022723"/>
    </source>
</evidence>
<feature type="binding site" evidence="12">
    <location>
        <position position="62"/>
    </location>
    <ligand>
        <name>[4Fe-4S] cluster</name>
        <dbReference type="ChEBI" id="CHEBI:49883"/>
    </ligand>
</feature>
<comment type="PTM">
    <text evidence="12">Upon Fe-S cluster removal intramolecular disulfide bonds are formed.</text>
</comment>
<keyword evidence="4 12" id="KW-0963">Cytoplasm</keyword>
<dbReference type="InterPro" id="IPR034768">
    <property type="entry name" value="4FE4S_WBL"/>
</dbReference>
<evidence type="ECO:0000313" key="15">
    <source>
        <dbReference type="Proteomes" id="UP000515728"/>
    </source>
</evidence>
<dbReference type="GO" id="GO:0035731">
    <property type="term" value="F:dinitrosyl-iron complex binding"/>
    <property type="evidence" value="ECO:0007669"/>
    <property type="project" value="UniProtKB-UniRule"/>
</dbReference>
<evidence type="ECO:0000256" key="8">
    <source>
        <dbReference type="ARBA" id="ARBA00023015"/>
    </source>
</evidence>
<dbReference type="Proteomes" id="UP000515728">
    <property type="component" value="Chromosome"/>
</dbReference>
<dbReference type="GO" id="GO:0045454">
    <property type="term" value="P:cell redox homeostasis"/>
    <property type="evidence" value="ECO:0007669"/>
    <property type="project" value="TreeGrafter"/>
</dbReference>
<dbReference type="GO" id="GO:0003677">
    <property type="term" value="F:DNA binding"/>
    <property type="evidence" value="ECO:0007669"/>
    <property type="project" value="UniProtKB-UniRule"/>
</dbReference>
<evidence type="ECO:0000313" key="14">
    <source>
        <dbReference type="EMBL" id="QNG50019.1"/>
    </source>
</evidence>
<feature type="binding site" evidence="12">
    <location>
        <position position="56"/>
    </location>
    <ligand>
        <name>[4Fe-4S] cluster</name>
        <dbReference type="ChEBI" id="CHEBI:49883"/>
    </ligand>
</feature>
<dbReference type="PROSITE" id="PS51674">
    <property type="entry name" value="4FE4S_WBL"/>
    <property type="match status" value="1"/>
</dbReference>